<organism evidence="2">
    <name type="scientific">Citrobacter koseri</name>
    <name type="common">Citrobacter diversus</name>
    <dbReference type="NCBI Taxonomy" id="545"/>
    <lineage>
        <taxon>Bacteria</taxon>
        <taxon>Pseudomonadati</taxon>
        <taxon>Pseudomonadota</taxon>
        <taxon>Gammaproteobacteria</taxon>
        <taxon>Enterobacterales</taxon>
        <taxon>Enterobacteriaceae</taxon>
        <taxon>Citrobacter</taxon>
    </lineage>
</organism>
<reference evidence="2" key="1">
    <citation type="submission" date="2014-06" db="EMBL/GenBank/DDBJ databases">
        <authorList>
            <person name="Urmite Genomes Urmite Genomes"/>
        </authorList>
    </citation>
    <scope>NUCLEOTIDE SEQUENCE</scope>
</reference>
<evidence type="ECO:0000313" key="5">
    <source>
        <dbReference type="EMBL" id="VEB94460.1"/>
    </source>
</evidence>
<dbReference type="AlphaFoldDB" id="A0A078LIT3"/>
<sequence>MANVTVTFTITEFCLHTGVSEEELNEIVGLGVIEPCENETASWLFDDHAAIVVQRALRLRQELALDWPGIAMTLTLLEENDRLRQENRLLIQRLSRFIKHP</sequence>
<evidence type="ECO:0000313" key="6">
    <source>
        <dbReference type="Proteomes" id="UP000270272"/>
    </source>
</evidence>
<protein>
    <recommendedName>
        <fullName evidence="1">Chaperone modulatory protein CbpM</fullName>
    </recommendedName>
</protein>
<evidence type="ECO:0000313" key="4">
    <source>
        <dbReference type="EMBL" id="RSC18694.1"/>
    </source>
</evidence>
<dbReference type="RefSeq" id="WP_047457663.1">
    <property type="nucleotide sequence ID" value="NZ_ABTEQQ020000001.1"/>
</dbReference>
<dbReference type="NCBIfam" id="NF007617">
    <property type="entry name" value="PRK10265.1"/>
    <property type="match status" value="1"/>
</dbReference>
<comment type="function">
    <text evidence="1">Interacts with CbpA and inhibits both the DnaJ-like co-chaperone activity and the DNA binding activity of CbpA. Together with CbpA, modulates the activity of the DnaK chaperone system. Does not inhibit the co-chaperone activity of DnaJ.</text>
</comment>
<reference evidence="3" key="5">
    <citation type="submission" date="2020-11" db="EMBL/GenBank/DDBJ databases">
        <title>Enhanced detection system for hospital associated transmission using whole genome sequencing surveillance.</title>
        <authorList>
            <person name="Harrison L.H."/>
            <person name="Van Tyne D."/>
            <person name="Marsh J.W."/>
            <person name="Griffith M.P."/>
            <person name="Snyder D.J."/>
            <person name="Cooper V.S."/>
            <person name="Mustapha M."/>
        </authorList>
    </citation>
    <scope>NUCLEOTIDE SEQUENCE</scope>
    <source>
        <strain evidence="3">CB00014</strain>
    </source>
</reference>
<evidence type="ECO:0000313" key="7">
    <source>
        <dbReference type="Proteomes" id="UP000282299"/>
    </source>
</evidence>
<dbReference type="EMBL" id="JADVNV010000004">
    <property type="protein sequence ID" value="MBJ9868951.1"/>
    <property type="molecule type" value="Genomic_DNA"/>
</dbReference>
<dbReference type="EMBL" id="LR134204">
    <property type="protein sequence ID" value="VEB94460.1"/>
    <property type="molecule type" value="Genomic_DNA"/>
</dbReference>
<reference evidence="4" key="3">
    <citation type="submission" date="2018-10" db="EMBL/GenBank/DDBJ databases">
        <title>FDA dAtabase for Regulatory Grade micrObial Sequences (FDA-ARGOS): Supporting development and validation of Infectious Disease Dx tests.</title>
        <authorList>
            <person name="Campos J."/>
            <person name="Goldberg B."/>
            <person name="Tallon L.J."/>
            <person name="Sadzewicz L."/>
            <person name="Zhao X."/>
            <person name="Vavikolanu K."/>
            <person name="Mehta A."/>
            <person name="Aluvathingal J."/>
            <person name="Nadendla S."/>
            <person name="Geyer C."/>
            <person name="Nandy P."/>
            <person name="Yan Y."/>
            <person name="Sichtig H."/>
        </authorList>
    </citation>
    <scope>NUCLEOTIDE SEQUENCE</scope>
    <source>
        <strain evidence="4">FDAARGOS_526</strain>
    </source>
</reference>
<dbReference type="PATRIC" id="fig|545.11.peg.414"/>
<dbReference type="Pfam" id="PF13591">
    <property type="entry name" value="MerR_2"/>
    <property type="match status" value="1"/>
</dbReference>
<dbReference type="EMBL" id="LK931336">
    <property type="protein sequence ID" value="CDZ83803.1"/>
    <property type="molecule type" value="Genomic_DNA"/>
</dbReference>
<dbReference type="Gene3D" id="1.10.1660.10">
    <property type="match status" value="1"/>
</dbReference>
<reference evidence="5 6" key="4">
    <citation type="submission" date="2018-12" db="EMBL/GenBank/DDBJ databases">
        <authorList>
            <consortium name="Pathogen Informatics"/>
        </authorList>
    </citation>
    <scope>NUCLEOTIDE SEQUENCE [LARGE SCALE GENOMIC DNA]</scope>
    <source>
        <strain evidence="5 6">NCTC11075</strain>
    </source>
</reference>
<dbReference type="EMBL" id="RKIT01000002">
    <property type="protein sequence ID" value="RSC18694.1"/>
    <property type="molecule type" value="Genomic_DNA"/>
</dbReference>
<gene>
    <name evidence="1 3" type="primary">cbpM</name>
    <name evidence="2" type="ORF">BN1086_01932</name>
    <name evidence="4" type="ORF">EGS84_17990</name>
    <name evidence="3" type="ORF">I5687_13440</name>
    <name evidence="5" type="ORF">NCTC11075_05382</name>
</gene>
<dbReference type="Proteomes" id="UP000270272">
    <property type="component" value="Chromosome"/>
</dbReference>
<name>A0A078LIT3_CITKO</name>
<proteinExistence type="inferred from homology"/>
<dbReference type="HAMAP" id="MF_01155">
    <property type="entry name" value="CbpM"/>
    <property type="match status" value="1"/>
</dbReference>
<evidence type="ECO:0000313" key="2">
    <source>
        <dbReference type="EMBL" id="CDZ83803.1"/>
    </source>
</evidence>
<evidence type="ECO:0000313" key="3">
    <source>
        <dbReference type="EMBL" id="MBJ9868951.1"/>
    </source>
</evidence>
<evidence type="ECO:0000256" key="1">
    <source>
        <dbReference type="HAMAP-Rule" id="MF_01155"/>
    </source>
</evidence>
<accession>A0A078LIT3</accession>
<comment type="similarity">
    <text evidence="1">Belongs to the CbpM family.</text>
</comment>
<dbReference type="Proteomes" id="UP000282299">
    <property type="component" value="Unassembled WGS sequence"/>
</dbReference>
<dbReference type="Proteomes" id="UP000807555">
    <property type="component" value="Unassembled WGS sequence"/>
</dbReference>
<dbReference type="InterPro" id="IPR022835">
    <property type="entry name" value="CbpM"/>
</dbReference>
<reference evidence="7" key="2">
    <citation type="submission" date="2018-10" db="EMBL/GenBank/DDBJ databases">
        <title>FDA dAtabase for Regulatory Grade micrObial Sequences (FDA-ARGOS): Supporting development and validation of Infectious Disease Dx tests.</title>
        <authorList>
            <person name="Goldberg B."/>
            <person name="Campos J."/>
            <person name="Tallon L."/>
            <person name="Sadzewicz L."/>
            <person name="Zhao X."/>
            <person name="Vavikolanu K."/>
            <person name="Mehta A."/>
            <person name="Aluvathingal J."/>
            <person name="Nadendla S."/>
            <person name="Geyer C."/>
            <person name="Nandy P."/>
            <person name="Yan Y."/>
            <person name="Sichtig H."/>
        </authorList>
    </citation>
    <scope>NUCLEOTIDE SEQUENCE [LARGE SCALE GENOMIC DNA]</scope>
    <source>
        <strain evidence="7">FDAARGOS_526</strain>
    </source>
</reference>